<dbReference type="AlphaFoldDB" id="A0A942Z8M8"/>
<reference evidence="2" key="1">
    <citation type="submission" date="2019-12" db="EMBL/GenBank/DDBJ databases">
        <title>Clostridiaceae gen. nov. sp. nov., isolated from sediment in Xinjiang, China.</title>
        <authorList>
            <person name="Zhang R."/>
        </authorList>
    </citation>
    <scope>NUCLEOTIDE SEQUENCE</scope>
    <source>
        <strain evidence="2">D2Q-11</strain>
    </source>
</reference>
<feature type="signal peptide" evidence="1">
    <location>
        <begin position="1"/>
        <end position="23"/>
    </location>
</feature>
<dbReference type="RefSeq" id="WP_203366353.1">
    <property type="nucleotide sequence ID" value="NZ_WSFT01000031.1"/>
</dbReference>
<proteinExistence type="predicted"/>
<comment type="caution">
    <text evidence="2">The sequence shown here is derived from an EMBL/GenBank/DDBJ whole genome shotgun (WGS) entry which is preliminary data.</text>
</comment>
<organism evidence="2 3">
    <name type="scientific">Anaeromonas frigoriresistens</name>
    <dbReference type="NCBI Taxonomy" id="2683708"/>
    <lineage>
        <taxon>Bacteria</taxon>
        <taxon>Bacillati</taxon>
        <taxon>Bacillota</taxon>
        <taxon>Tissierellia</taxon>
        <taxon>Tissierellales</taxon>
        <taxon>Thermohalobacteraceae</taxon>
        <taxon>Anaeromonas</taxon>
    </lineage>
</organism>
<dbReference type="EMBL" id="WSFT01000031">
    <property type="protein sequence ID" value="MBS4538433.1"/>
    <property type="molecule type" value="Genomic_DNA"/>
</dbReference>
<accession>A0A942Z8M8</accession>
<keyword evidence="3" id="KW-1185">Reference proteome</keyword>
<evidence type="ECO:0000313" key="2">
    <source>
        <dbReference type="EMBL" id="MBS4538433.1"/>
    </source>
</evidence>
<keyword evidence="1" id="KW-0732">Signal</keyword>
<evidence type="ECO:0000256" key="1">
    <source>
        <dbReference type="SAM" id="SignalP"/>
    </source>
</evidence>
<protein>
    <submittedName>
        <fullName evidence="2">Uncharacterized protein</fullName>
    </submittedName>
</protein>
<name>A0A942Z8M8_9FIRM</name>
<gene>
    <name evidence="2" type="ORF">GOQ27_08145</name>
</gene>
<evidence type="ECO:0000313" key="3">
    <source>
        <dbReference type="Proteomes" id="UP000724672"/>
    </source>
</evidence>
<sequence>MKRKIISIALVLVLLMVSLPAFASSDVEDSNLEKVLRRVEITNALIKSEVEFAQELCEIPGMTEEDIDKVIDTLVMVTNYQAQSTIKMAESLGITVECQYDLYIIGGREVFIDPLIVPAW</sequence>
<feature type="chain" id="PRO_5037829594" evidence="1">
    <location>
        <begin position="24"/>
        <end position="120"/>
    </location>
</feature>
<dbReference type="Proteomes" id="UP000724672">
    <property type="component" value="Unassembled WGS sequence"/>
</dbReference>